<organism evidence="2 3">
    <name type="scientific">Albimonas pacifica</name>
    <dbReference type="NCBI Taxonomy" id="1114924"/>
    <lineage>
        <taxon>Bacteria</taxon>
        <taxon>Pseudomonadati</taxon>
        <taxon>Pseudomonadota</taxon>
        <taxon>Alphaproteobacteria</taxon>
        <taxon>Rhodobacterales</taxon>
        <taxon>Paracoccaceae</taxon>
        <taxon>Albimonas</taxon>
    </lineage>
</organism>
<name>A0A1I3GW55_9RHOB</name>
<feature type="transmembrane region" description="Helical" evidence="1">
    <location>
        <begin position="127"/>
        <end position="146"/>
    </location>
</feature>
<dbReference type="STRING" id="1114924.SAMN05216258_105367"/>
<sequence length="151" mass="15427">MSRARAPAWLAWANLSLLVLFPLAWAAPLVSAGLIPFLDGETISILSGVAALWEDEPGLAALVALFGVVMPYAKTLALAGVHSGRIGARWTPVLAVLGKLSMADVFLVALGVIVAKGVGWGTVETAWGLPLFAGCVLASLAISLATPGAGR</sequence>
<dbReference type="RefSeq" id="WP_092860182.1">
    <property type="nucleotide sequence ID" value="NZ_FOQH01000005.1"/>
</dbReference>
<reference evidence="2 3" key="1">
    <citation type="submission" date="2016-10" db="EMBL/GenBank/DDBJ databases">
        <authorList>
            <person name="de Groot N.N."/>
        </authorList>
    </citation>
    <scope>NUCLEOTIDE SEQUENCE [LARGE SCALE GENOMIC DNA]</scope>
    <source>
        <strain evidence="2 3">CGMCC 1.11030</strain>
    </source>
</reference>
<keyword evidence="1" id="KW-0812">Transmembrane</keyword>
<gene>
    <name evidence="2" type="ORF">SAMN05216258_105367</name>
</gene>
<dbReference type="EMBL" id="FOQH01000005">
    <property type="protein sequence ID" value="SFI27617.1"/>
    <property type="molecule type" value="Genomic_DNA"/>
</dbReference>
<dbReference type="Pfam" id="PF04403">
    <property type="entry name" value="PqiA"/>
    <property type="match status" value="1"/>
</dbReference>
<evidence type="ECO:0000313" key="3">
    <source>
        <dbReference type="Proteomes" id="UP000199377"/>
    </source>
</evidence>
<dbReference type="AlphaFoldDB" id="A0A1I3GW55"/>
<accession>A0A1I3GW55</accession>
<dbReference type="Proteomes" id="UP000199377">
    <property type="component" value="Unassembled WGS sequence"/>
</dbReference>
<feature type="transmembrane region" description="Helical" evidence="1">
    <location>
        <begin position="93"/>
        <end position="115"/>
    </location>
</feature>
<keyword evidence="1" id="KW-0472">Membrane</keyword>
<protein>
    <submittedName>
        <fullName evidence="2">Paraquat-inducible protein A</fullName>
    </submittedName>
</protein>
<evidence type="ECO:0000313" key="2">
    <source>
        <dbReference type="EMBL" id="SFI27617.1"/>
    </source>
</evidence>
<evidence type="ECO:0000256" key="1">
    <source>
        <dbReference type="SAM" id="Phobius"/>
    </source>
</evidence>
<keyword evidence="3" id="KW-1185">Reference proteome</keyword>
<keyword evidence="1" id="KW-1133">Transmembrane helix</keyword>
<dbReference type="InterPro" id="IPR007498">
    <property type="entry name" value="PqiA-like"/>
</dbReference>
<proteinExistence type="predicted"/>
<feature type="transmembrane region" description="Helical" evidence="1">
    <location>
        <begin position="59"/>
        <end position="81"/>
    </location>
</feature>
<dbReference type="OrthoDB" id="7859336at2"/>